<dbReference type="HOGENOM" id="CLU_2022973_0_0_9"/>
<evidence type="ECO:0000256" key="1">
    <source>
        <dbReference type="SAM" id="Phobius"/>
    </source>
</evidence>
<keyword evidence="1" id="KW-0472">Membrane</keyword>
<keyword evidence="3" id="KW-1185">Reference proteome</keyword>
<dbReference type="RefSeq" id="WP_014827471.1">
    <property type="nucleotide sequence ID" value="NC_018068.1"/>
</dbReference>
<dbReference type="EMBL" id="CP003639">
    <property type="protein sequence ID" value="AFM41473.1"/>
    <property type="molecule type" value="Genomic_DNA"/>
</dbReference>
<accession>I4D6P9</accession>
<dbReference type="AlphaFoldDB" id="I4D6P9"/>
<sequence>MLVLRLQYIFARPDVRYGRREPIVLEESGVNASDIQRVAFSVLGLLLLGNSIPKVVSAFLSFYTMKVPNSTARLFGSLGFAGTIAQFIIGLGIFLGSQGLVNLLDGIRHAGLNREKHFEDND</sequence>
<proteinExistence type="predicted"/>
<feature type="transmembrane region" description="Helical" evidence="1">
    <location>
        <begin position="38"/>
        <end position="62"/>
    </location>
</feature>
<evidence type="ECO:0000313" key="3">
    <source>
        <dbReference type="Proteomes" id="UP000002892"/>
    </source>
</evidence>
<dbReference type="KEGG" id="dai:Desaci_2529"/>
<protein>
    <submittedName>
        <fullName evidence="2">Uncharacterized protein</fullName>
    </submittedName>
</protein>
<reference evidence="2 3" key="1">
    <citation type="journal article" date="2012" name="J. Bacteriol.">
        <title>Complete genome sequences of Desulfosporosinus orientis DSM765T, Desulfosporosinus youngiae DSM17734T, Desulfosporosinus meridiei DSM13257T, and Desulfosporosinus acidiphilus DSM22704T.</title>
        <authorList>
            <person name="Pester M."/>
            <person name="Brambilla E."/>
            <person name="Alazard D."/>
            <person name="Rattei T."/>
            <person name="Weinmaier T."/>
            <person name="Han J."/>
            <person name="Lucas S."/>
            <person name="Lapidus A."/>
            <person name="Cheng J.F."/>
            <person name="Goodwin L."/>
            <person name="Pitluck S."/>
            <person name="Peters L."/>
            <person name="Ovchinnikova G."/>
            <person name="Teshima H."/>
            <person name="Detter J.C."/>
            <person name="Han C.S."/>
            <person name="Tapia R."/>
            <person name="Land M.L."/>
            <person name="Hauser L."/>
            <person name="Kyrpides N.C."/>
            <person name="Ivanova N.N."/>
            <person name="Pagani I."/>
            <person name="Huntmann M."/>
            <person name="Wei C.L."/>
            <person name="Davenport K.W."/>
            <person name="Daligault H."/>
            <person name="Chain P.S."/>
            <person name="Chen A."/>
            <person name="Mavromatis K."/>
            <person name="Markowitz V."/>
            <person name="Szeto E."/>
            <person name="Mikhailova N."/>
            <person name="Pati A."/>
            <person name="Wagner M."/>
            <person name="Woyke T."/>
            <person name="Ollivier B."/>
            <person name="Klenk H.P."/>
            <person name="Spring S."/>
            <person name="Loy A."/>
        </authorList>
    </citation>
    <scope>NUCLEOTIDE SEQUENCE [LARGE SCALE GENOMIC DNA]</scope>
    <source>
        <strain evidence="3">DSM 22704 / JCM 16185 / SJ4</strain>
    </source>
</reference>
<name>I4D6P9_DESAJ</name>
<evidence type="ECO:0000313" key="2">
    <source>
        <dbReference type="EMBL" id="AFM41473.1"/>
    </source>
</evidence>
<dbReference type="STRING" id="646529.Desaci_2529"/>
<gene>
    <name evidence="2" type="ordered locus">Desaci_2529</name>
</gene>
<dbReference type="OrthoDB" id="1798417at2"/>
<keyword evidence="1" id="KW-0812">Transmembrane</keyword>
<feature type="transmembrane region" description="Helical" evidence="1">
    <location>
        <begin position="74"/>
        <end position="95"/>
    </location>
</feature>
<dbReference type="Proteomes" id="UP000002892">
    <property type="component" value="Chromosome"/>
</dbReference>
<keyword evidence="1" id="KW-1133">Transmembrane helix</keyword>
<organism evidence="2 3">
    <name type="scientific">Desulfosporosinus acidiphilus (strain DSM 22704 / JCM 16185 / SJ4)</name>
    <dbReference type="NCBI Taxonomy" id="646529"/>
    <lineage>
        <taxon>Bacteria</taxon>
        <taxon>Bacillati</taxon>
        <taxon>Bacillota</taxon>
        <taxon>Clostridia</taxon>
        <taxon>Eubacteriales</taxon>
        <taxon>Desulfitobacteriaceae</taxon>
        <taxon>Desulfosporosinus</taxon>
    </lineage>
</organism>